<evidence type="ECO:0000256" key="2">
    <source>
        <dbReference type="ARBA" id="ARBA00023125"/>
    </source>
</evidence>
<reference evidence="5 6" key="1">
    <citation type="submission" date="2019-09" db="EMBL/GenBank/DDBJ databases">
        <title>Actinomadura physcomitrii sp. nov., a novel actinomycete isolated from moss [Physcomitrium sphaericum (Ludw) Fuernr].</title>
        <authorList>
            <person name="Zhuang X."/>
            <person name="Liu C."/>
        </authorList>
    </citation>
    <scope>NUCLEOTIDE SEQUENCE [LARGE SCALE GENOMIC DNA]</scope>
    <source>
        <strain evidence="5 6">HMC1</strain>
    </source>
</reference>
<dbReference type="OrthoDB" id="5295226at2"/>
<keyword evidence="3" id="KW-0804">Transcription</keyword>
<keyword evidence="6" id="KW-1185">Reference proteome</keyword>
<feature type="domain" description="HTH araC/xylS-type" evidence="4">
    <location>
        <begin position="150"/>
        <end position="250"/>
    </location>
</feature>
<dbReference type="InterPro" id="IPR050204">
    <property type="entry name" value="AraC_XylS_family_regulators"/>
</dbReference>
<evidence type="ECO:0000256" key="3">
    <source>
        <dbReference type="ARBA" id="ARBA00023163"/>
    </source>
</evidence>
<dbReference type="GO" id="GO:0003700">
    <property type="term" value="F:DNA-binding transcription factor activity"/>
    <property type="evidence" value="ECO:0007669"/>
    <property type="project" value="InterPro"/>
</dbReference>
<dbReference type="AlphaFoldDB" id="A0A6H9YHQ4"/>
<keyword evidence="2" id="KW-0238">DNA-binding</keyword>
<dbReference type="SMART" id="SM00342">
    <property type="entry name" value="HTH_ARAC"/>
    <property type="match status" value="1"/>
</dbReference>
<dbReference type="InterPro" id="IPR009057">
    <property type="entry name" value="Homeodomain-like_sf"/>
</dbReference>
<gene>
    <name evidence="5" type="ORF">F8566_45890</name>
</gene>
<dbReference type="Pfam" id="PF12833">
    <property type="entry name" value="HTH_18"/>
    <property type="match status" value="1"/>
</dbReference>
<proteinExistence type="predicted"/>
<dbReference type="PROSITE" id="PS01124">
    <property type="entry name" value="HTH_ARAC_FAMILY_2"/>
    <property type="match status" value="1"/>
</dbReference>
<dbReference type="GO" id="GO:0043565">
    <property type="term" value="F:sequence-specific DNA binding"/>
    <property type="evidence" value="ECO:0007669"/>
    <property type="project" value="InterPro"/>
</dbReference>
<keyword evidence="1" id="KW-0805">Transcription regulation</keyword>
<evidence type="ECO:0000256" key="1">
    <source>
        <dbReference type="ARBA" id="ARBA00023015"/>
    </source>
</evidence>
<name>A0A6H9YHQ4_9ACTN</name>
<protein>
    <submittedName>
        <fullName evidence="5">Helix-turn-helix transcriptional regulator</fullName>
    </submittedName>
</protein>
<evidence type="ECO:0000313" key="5">
    <source>
        <dbReference type="EMBL" id="KAB2340195.1"/>
    </source>
</evidence>
<dbReference type="SUPFAM" id="SSF46689">
    <property type="entry name" value="Homeodomain-like"/>
    <property type="match status" value="2"/>
</dbReference>
<evidence type="ECO:0000313" key="6">
    <source>
        <dbReference type="Proteomes" id="UP000468735"/>
    </source>
</evidence>
<dbReference type="EMBL" id="WBMT01000031">
    <property type="protein sequence ID" value="KAB2340195.1"/>
    <property type="molecule type" value="Genomic_DNA"/>
</dbReference>
<accession>A0A6H9YHQ4</accession>
<dbReference type="Proteomes" id="UP000468735">
    <property type="component" value="Unassembled WGS sequence"/>
</dbReference>
<organism evidence="5 6">
    <name type="scientific">Actinomadura rudentiformis</name>
    <dbReference type="NCBI Taxonomy" id="359158"/>
    <lineage>
        <taxon>Bacteria</taxon>
        <taxon>Bacillati</taxon>
        <taxon>Actinomycetota</taxon>
        <taxon>Actinomycetes</taxon>
        <taxon>Streptosporangiales</taxon>
        <taxon>Thermomonosporaceae</taxon>
        <taxon>Actinomadura</taxon>
    </lineage>
</organism>
<dbReference type="RefSeq" id="WP_151570077.1">
    <property type="nucleotide sequence ID" value="NZ_WBMT01000031.1"/>
</dbReference>
<dbReference type="PANTHER" id="PTHR46796">
    <property type="entry name" value="HTH-TYPE TRANSCRIPTIONAL ACTIVATOR RHAS-RELATED"/>
    <property type="match status" value="1"/>
</dbReference>
<dbReference type="Gene3D" id="1.10.10.60">
    <property type="entry name" value="Homeodomain-like"/>
    <property type="match status" value="2"/>
</dbReference>
<dbReference type="InterPro" id="IPR018060">
    <property type="entry name" value="HTH_AraC"/>
</dbReference>
<evidence type="ECO:0000259" key="4">
    <source>
        <dbReference type="PROSITE" id="PS01124"/>
    </source>
</evidence>
<comment type="caution">
    <text evidence="5">The sequence shown here is derived from an EMBL/GenBank/DDBJ whole genome shotgun (WGS) entry which is preliminary data.</text>
</comment>
<sequence length="263" mass="28257">MHRQPAFKNVLPGERGAVLWLWPGQALYAGPSLDLDMHAGSVACLAVGVDAPFSVRAEGGQAIAARTALVPPRLSHQLVAGGDQMVFCYLDPASRRARACHAEMTSEGGGFLLGHRAEERLIRLGEAIAESGEEWLRTAAPVAASARADERIRAATRRLLDQPESLISADEMAAAAGLSRSRFLHLFKAQTGTSFRRYRLWTRMLRAASLLDAGHDLTTIAAESGFATPSHLSSAFHGMFGLTPSRLLSAGLTIRITSFQADQ</sequence>